<dbReference type="PANTHER" id="PTHR23048">
    <property type="entry name" value="MYOSIN LIGHT CHAIN 1, 3"/>
    <property type="match status" value="1"/>
</dbReference>
<feature type="domain" description="EF-hand" evidence="3">
    <location>
        <begin position="33"/>
        <end position="68"/>
    </location>
</feature>
<dbReference type="Pfam" id="PF13833">
    <property type="entry name" value="EF-hand_8"/>
    <property type="match status" value="1"/>
</dbReference>
<dbReference type="InterPro" id="IPR011992">
    <property type="entry name" value="EF-hand-dom_pair"/>
</dbReference>
<evidence type="ECO:0000259" key="3">
    <source>
        <dbReference type="PROSITE" id="PS50222"/>
    </source>
</evidence>
<dbReference type="CDD" id="cd00051">
    <property type="entry name" value="EFh"/>
    <property type="match status" value="1"/>
</dbReference>
<dbReference type="GO" id="GO:0005737">
    <property type="term" value="C:cytoplasm"/>
    <property type="evidence" value="ECO:0000318"/>
    <property type="project" value="GO_Central"/>
</dbReference>
<dbReference type="GO" id="GO:0005509">
    <property type="term" value="F:calcium ion binding"/>
    <property type="evidence" value="ECO:0000318"/>
    <property type="project" value="GO_Central"/>
</dbReference>
<feature type="domain" description="EF-hand" evidence="3">
    <location>
        <begin position="72"/>
        <end position="107"/>
    </location>
</feature>
<dbReference type="GO" id="GO:0043226">
    <property type="term" value="C:organelle"/>
    <property type="evidence" value="ECO:0007669"/>
    <property type="project" value="UniProtKB-ARBA"/>
</dbReference>
<dbReference type="AlphaFoldDB" id="T1EJS5"/>
<dbReference type="Proteomes" id="UP000015101">
    <property type="component" value="Unassembled WGS sequence"/>
</dbReference>
<dbReference type="FunFam" id="1.10.238.10:FF:000178">
    <property type="entry name" value="Calmodulin-2 A"/>
    <property type="match status" value="1"/>
</dbReference>
<dbReference type="Pfam" id="PF13499">
    <property type="entry name" value="EF-hand_7"/>
    <property type="match status" value="1"/>
</dbReference>
<dbReference type="CTD" id="20196825"/>
<dbReference type="PROSITE" id="PS00018">
    <property type="entry name" value="EF_HAND_1"/>
    <property type="match status" value="1"/>
</dbReference>
<evidence type="ECO:0000313" key="5">
    <source>
        <dbReference type="EnsemblMetazoa" id="HelroP146486"/>
    </source>
</evidence>
<keyword evidence="1" id="KW-0677">Repeat</keyword>
<dbReference type="SUPFAM" id="SSF47473">
    <property type="entry name" value="EF-hand"/>
    <property type="match status" value="1"/>
</dbReference>
<dbReference type="PANTHER" id="PTHR23048:SF45">
    <property type="entry name" value="CALMODULIN LIKE 4"/>
    <property type="match status" value="1"/>
</dbReference>
<dbReference type="InterPro" id="IPR018247">
    <property type="entry name" value="EF_Hand_1_Ca_BS"/>
</dbReference>
<dbReference type="InParanoid" id="T1EJS5"/>
<evidence type="ECO:0000313" key="6">
    <source>
        <dbReference type="Proteomes" id="UP000015101"/>
    </source>
</evidence>
<reference evidence="5" key="3">
    <citation type="submission" date="2015-06" db="UniProtKB">
        <authorList>
            <consortium name="EnsemblMetazoa"/>
        </authorList>
    </citation>
    <scope>IDENTIFICATION</scope>
</reference>
<dbReference type="Gene3D" id="1.10.238.10">
    <property type="entry name" value="EF-hand"/>
    <property type="match status" value="2"/>
</dbReference>
<dbReference type="STRING" id="6412.T1EJS5"/>
<dbReference type="GO" id="GO:0000226">
    <property type="term" value="P:microtubule cytoskeleton organization"/>
    <property type="evidence" value="ECO:0000318"/>
    <property type="project" value="GO_Central"/>
</dbReference>
<reference evidence="4 6" key="2">
    <citation type="journal article" date="2013" name="Nature">
        <title>Insights into bilaterian evolution from three spiralian genomes.</title>
        <authorList>
            <person name="Simakov O."/>
            <person name="Marletaz F."/>
            <person name="Cho S.J."/>
            <person name="Edsinger-Gonzales E."/>
            <person name="Havlak P."/>
            <person name="Hellsten U."/>
            <person name="Kuo D.H."/>
            <person name="Larsson T."/>
            <person name="Lv J."/>
            <person name="Arendt D."/>
            <person name="Savage R."/>
            <person name="Osoegawa K."/>
            <person name="de Jong P."/>
            <person name="Grimwood J."/>
            <person name="Chapman J.A."/>
            <person name="Shapiro H."/>
            <person name="Aerts A."/>
            <person name="Otillar R.P."/>
            <person name="Terry A.Y."/>
            <person name="Boore J.L."/>
            <person name="Grigoriev I.V."/>
            <person name="Lindberg D.R."/>
            <person name="Seaver E.C."/>
            <person name="Weisblat D.A."/>
            <person name="Putnam N.H."/>
            <person name="Rokhsar D.S."/>
        </authorList>
    </citation>
    <scope>NUCLEOTIDE SEQUENCE</scope>
</reference>
<reference evidence="6" key="1">
    <citation type="submission" date="2012-12" db="EMBL/GenBank/DDBJ databases">
        <authorList>
            <person name="Hellsten U."/>
            <person name="Grimwood J."/>
            <person name="Chapman J.A."/>
            <person name="Shapiro H."/>
            <person name="Aerts A."/>
            <person name="Otillar R.P."/>
            <person name="Terry A.Y."/>
            <person name="Boore J.L."/>
            <person name="Simakov O."/>
            <person name="Marletaz F."/>
            <person name="Cho S.-J."/>
            <person name="Edsinger-Gonzales E."/>
            <person name="Havlak P."/>
            <person name="Kuo D.-H."/>
            <person name="Larsson T."/>
            <person name="Lv J."/>
            <person name="Arendt D."/>
            <person name="Savage R."/>
            <person name="Osoegawa K."/>
            <person name="de Jong P."/>
            <person name="Lindberg D.R."/>
            <person name="Seaver E.C."/>
            <person name="Weisblat D.A."/>
            <person name="Putnam N.H."/>
            <person name="Grigoriev I.V."/>
            <person name="Rokhsar D.S."/>
        </authorList>
    </citation>
    <scope>NUCLEOTIDE SEQUENCE</scope>
</reference>
<dbReference type="InterPro" id="IPR002048">
    <property type="entry name" value="EF_hand_dom"/>
</dbReference>
<proteinExistence type="predicted"/>
<dbReference type="OMA" id="MAMVENF"/>
<dbReference type="HOGENOM" id="CLU_061288_2_0_1"/>
<name>T1EJS5_HELRO</name>
<dbReference type="SMART" id="SM00054">
    <property type="entry name" value="EFh"/>
    <property type="match status" value="3"/>
</dbReference>
<dbReference type="EMBL" id="AMQM01007028">
    <property type="status" value="NOT_ANNOTATED_CDS"/>
    <property type="molecule type" value="Genomic_DNA"/>
</dbReference>
<evidence type="ECO:0000313" key="4">
    <source>
        <dbReference type="EMBL" id="ESN95031.1"/>
    </source>
</evidence>
<organism evidence="5 6">
    <name type="scientific">Helobdella robusta</name>
    <name type="common">Californian leech</name>
    <dbReference type="NCBI Taxonomy" id="6412"/>
    <lineage>
        <taxon>Eukaryota</taxon>
        <taxon>Metazoa</taxon>
        <taxon>Spiralia</taxon>
        <taxon>Lophotrochozoa</taxon>
        <taxon>Annelida</taxon>
        <taxon>Clitellata</taxon>
        <taxon>Hirudinea</taxon>
        <taxon>Rhynchobdellida</taxon>
        <taxon>Glossiphoniidae</taxon>
        <taxon>Helobdella</taxon>
    </lineage>
</organism>
<gene>
    <name evidence="5" type="primary">20196825</name>
    <name evidence="4" type="ORF">HELRODRAFT_146486</name>
</gene>
<evidence type="ECO:0000256" key="2">
    <source>
        <dbReference type="ARBA" id="ARBA00022837"/>
    </source>
</evidence>
<keyword evidence="2" id="KW-0106">Calcium</keyword>
<feature type="domain" description="EF-hand" evidence="3">
    <location>
        <begin position="1"/>
        <end position="32"/>
    </location>
</feature>
<evidence type="ECO:0000256" key="1">
    <source>
        <dbReference type="ARBA" id="ARBA00022737"/>
    </source>
</evidence>
<dbReference type="GO" id="GO:0030234">
    <property type="term" value="F:enzyme regulator activity"/>
    <property type="evidence" value="ECO:0000318"/>
    <property type="project" value="GO_Central"/>
</dbReference>
<dbReference type="KEGG" id="hro:HELRODRAFT_146486"/>
<accession>T1EJS5</accession>
<dbReference type="InterPro" id="IPR050230">
    <property type="entry name" value="CALM/Myosin/TropC-like"/>
</dbReference>
<dbReference type="RefSeq" id="XP_009026923.1">
    <property type="nucleotide sequence ID" value="XM_009028675.1"/>
</dbReference>
<dbReference type="GeneID" id="20196825"/>
<dbReference type="PROSITE" id="PS50222">
    <property type="entry name" value="EF_HAND_2"/>
    <property type="match status" value="3"/>
</dbReference>
<dbReference type="EMBL" id="KB097552">
    <property type="protein sequence ID" value="ESN95031.1"/>
    <property type="molecule type" value="Genomic_DNA"/>
</dbReference>
<keyword evidence="6" id="KW-1185">Reference proteome</keyword>
<protein>
    <recommendedName>
        <fullName evidence="3">EF-hand domain-containing protein</fullName>
    </recommendedName>
</protein>
<sequence>EYKEAFDLFDKNRNGYINTKELGLLLRSLGQNPTENELMMMINAVDFDGSSQVDFAEFVKIMNQQSLDNETYVTEQIKEVIRAFDMEGKGYISVKDFQFILEQYNSLTQWECSQLVSKLDINRDGKIHYQG</sequence>
<dbReference type="OrthoDB" id="26525at2759"/>
<dbReference type="EnsemblMetazoa" id="HelroT146486">
    <property type="protein sequence ID" value="HelroP146486"/>
    <property type="gene ID" value="HelroG146486"/>
</dbReference>
<dbReference type="eggNOG" id="KOG0027">
    <property type="taxonomic scope" value="Eukaryota"/>
</dbReference>